<dbReference type="Proteomes" id="UP000691718">
    <property type="component" value="Unassembled WGS sequence"/>
</dbReference>
<dbReference type="EMBL" id="CAJQZP010001279">
    <property type="protein sequence ID" value="CAG5036049.1"/>
    <property type="molecule type" value="Genomic_DNA"/>
</dbReference>
<accession>A0A8S3XQ90</accession>
<protein>
    <submittedName>
        <fullName evidence="1">(apollo) hypothetical protein</fullName>
    </submittedName>
</protein>
<gene>
    <name evidence="1" type="ORF">PAPOLLO_LOCUS20716</name>
</gene>
<dbReference type="OrthoDB" id="125347at2759"/>
<evidence type="ECO:0000313" key="1">
    <source>
        <dbReference type="EMBL" id="CAG5036049.1"/>
    </source>
</evidence>
<proteinExistence type="predicted"/>
<comment type="caution">
    <text evidence="1">The sequence shown here is derived from an EMBL/GenBank/DDBJ whole genome shotgun (WGS) entry which is preliminary data.</text>
</comment>
<sequence>MWPFLNQNHEQEDEWNPEHELPLAELKQMFQNQQTELTEHDLQGCFAENSDSQPIITDQKIINDAVSSPEQEDHYVKVTFLSPTKSSVRTEDALTAIDISIRWAEENKASDKS</sequence>
<organism evidence="1 2">
    <name type="scientific">Parnassius apollo</name>
    <name type="common">Apollo butterfly</name>
    <name type="synonym">Papilio apollo</name>
    <dbReference type="NCBI Taxonomy" id="110799"/>
    <lineage>
        <taxon>Eukaryota</taxon>
        <taxon>Metazoa</taxon>
        <taxon>Ecdysozoa</taxon>
        <taxon>Arthropoda</taxon>
        <taxon>Hexapoda</taxon>
        <taxon>Insecta</taxon>
        <taxon>Pterygota</taxon>
        <taxon>Neoptera</taxon>
        <taxon>Endopterygota</taxon>
        <taxon>Lepidoptera</taxon>
        <taxon>Glossata</taxon>
        <taxon>Ditrysia</taxon>
        <taxon>Papilionoidea</taxon>
        <taxon>Papilionidae</taxon>
        <taxon>Parnassiinae</taxon>
        <taxon>Parnassini</taxon>
        <taxon>Parnassius</taxon>
        <taxon>Parnassius</taxon>
    </lineage>
</organism>
<dbReference type="AlphaFoldDB" id="A0A8S3XQ90"/>
<keyword evidence="2" id="KW-1185">Reference proteome</keyword>
<evidence type="ECO:0000313" key="2">
    <source>
        <dbReference type="Proteomes" id="UP000691718"/>
    </source>
</evidence>
<reference evidence="1" key="1">
    <citation type="submission" date="2021-04" db="EMBL/GenBank/DDBJ databases">
        <authorList>
            <person name="Tunstrom K."/>
        </authorList>
    </citation>
    <scope>NUCLEOTIDE SEQUENCE</scope>
</reference>
<name>A0A8S3XQ90_PARAO</name>